<dbReference type="SUPFAM" id="SSF49464">
    <property type="entry name" value="Carboxypeptidase regulatory domain-like"/>
    <property type="match status" value="1"/>
</dbReference>
<dbReference type="RefSeq" id="WP_093918504.1">
    <property type="nucleotide sequence ID" value="NZ_FONW01000001.1"/>
</dbReference>
<accession>A0A1I2CRG3</accession>
<sequence length="383" mass="43646">MRILFLSLFLFLSSVTWAQVQSVKGRVVDASTQDGIAYTNIGVEGTFYGTASDAEGFFELKVPDEFKKEQLFFSAVGYENLVLSIPELLKKSFSSIQLKEQTYSIDDVNVAAQSRVLFRVIKSASNKIPENFQKGPIGYQVYYSESKQIGNDPEQKREAIVEMTDETGYSSPSITDGFKNRNFQVTEVKRNFESYSIPSGKTGFEELSEMDLVRLANGILDDDLLNDYDLQLENVSQFNGDSVWIISYKTHEANLAHTGDYYATQLDGKLYISQNNYEILRNECVIKSSKNNPHNRSLASNRNEQTQVNYHLTATYKPFEGKYALSYLDCDKTYLDTQNRTVSYSRKASVLSLTKNPKRLAGKDYFENAEYVADFWNSFKRPQ</sequence>
<evidence type="ECO:0000313" key="3">
    <source>
        <dbReference type="Proteomes" id="UP000198964"/>
    </source>
</evidence>
<reference evidence="2 3" key="1">
    <citation type="submission" date="2016-10" db="EMBL/GenBank/DDBJ databases">
        <authorList>
            <person name="de Groot N.N."/>
        </authorList>
    </citation>
    <scope>NUCLEOTIDE SEQUENCE [LARGE SCALE GENOMIC DNA]</scope>
    <source>
        <strain evidence="2 3">CGMCC 1.9156</strain>
    </source>
</reference>
<keyword evidence="3" id="KW-1185">Reference proteome</keyword>
<dbReference type="EMBL" id="FONW01000001">
    <property type="protein sequence ID" value="SFE70363.1"/>
    <property type="molecule type" value="Genomic_DNA"/>
</dbReference>
<dbReference type="Pfam" id="PF13715">
    <property type="entry name" value="CarbopepD_reg_2"/>
    <property type="match status" value="1"/>
</dbReference>
<name>A0A1I2CRG3_9BACT</name>
<proteinExistence type="predicted"/>
<keyword evidence="1" id="KW-0732">Signal</keyword>
<dbReference type="Gene3D" id="2.60.40.1120">
    <property type="entry name" value="Carboxypeptidase-like, regulatory domain"/>
    <property type="match status" value="1"/>
</dbReference>
<feature type="chain" id="PRO_5011515230" evidence="1">
    <location>
        <begin position="19"/>
        <end position="383"/>
    </location>
</feature>
<gene>
    <name evidence="2" type="ORF">SAMN05216283_101799</name>
</gene>
<organism evidence="2 3">
    <name type="scientific">Sunxiuqinia elliptica</name>
    <dbReference type="NCBI Taxonomy" id="655355"/>
    <lineage>
        <taxon>Bacteria</taxon>
        <taxon>Pseudomonadati</taxon>
        <taxon>Bacteroidota</taxon>
        <taxon>Bacteroidia</taxon>
        <taxon>Marinilabiliales</taxon>
        <taxon>Prolixibacteraceae</taxon>
        <taxon>Sunxiuqinia</taxon>
    </lineage>
</organism>
<protein>
    <submittedName>
        <fullName evidence="2">CarboxypepD_reg-like domain-containing protein</fullName>
    </submittedName>
</protein>
<feature type="signal peptide" evidence="1">
    <location>
        <begin position="1"/>
        <end position="18"/>
    </location>
</feature>
<dbReference type="STRING" id="655355.SAMN05216283_101799"/>
<dbReference type="Proteomes" id="UP000198964">
    <property type="component" value="Unassembled WGS sequence"/>
</dbReference>
<evidence type="ECO:0000313" key="2">
    <source>
        <dbReference type="EMBL" id="SFE70363.1"/>
    </source>
</evidence>
<dbReference type="AlphaFoldDB" id="A0A1I2CRG3"/>
<evidence type="ECO:0000256" key="1">
    <source>
        <dbReference type="SAM" id="SignalP"/>
    </source>
</evidence>
<dbReference type="InterPro" id="IPR008969">
    <property type="entry name" value="CarboxyPept-like_regulatory"/>
</dbReference>